<keyword evidence="2" id="KW-0520">NAD</keyword>
<proteinExistence type="predicted"/>
<feature type="binding site" evidence="3">
    <location>
        <position position="518"/>
    </location>
    <ligand>
        <name>Fe cation</name>
        <dbReference type="ChEBI" id="CHEBI:24875"/>
    </ligand>
</feature>
<feature type="binding site" evidence="3">
    <location>
        <position position="226"/>
    </location>
    <ligand>
        <name>Ni(2+)</name>
        <dbReference type="ChEBI" id="CHEBI:49786"/>
    </ligand>
</feature>
<evidence type="ECO:0000256" key="1">
    <source>
        <dbReference type="ARBA" id="ARBA00023002"/>
    </source>
</evidence>
<keyword evidence="3" id="KW-0460">Magnesium</keyword>
<dbReference type="InterPro" id="IPR029014">
    <property type="entry name" value="NiFe-Hase_large"/>
</dbReference>
<comment type="caution">
    <text evidence="6">The sequence shown here is derived from an EMBL/GenBank/DDBJ whole genome shotgun (WGS) entry which is preliminary data.</text>
</comment>
<dbReference type="SUPFAM" id="SSF56762">
    <property type="entry name" value="HydB/Nqo4-like"/>
    <property type="match status" value="1"/>
</dbReference>
<dbReference type="InterPro" id="IPR001501">
    <property type="entry name" value="Ni-dep_hyd_lsu"/>
</dbReference>
<evidence type="ECO:0000259" key="5">
    <source>
        <dbReference type="Pfam" id="PF00346"/>
    </source>
</evidence>
<gene>
    <name evidence="6" type="primary">hycE</name>
    <name evidence="6" type="ORF">ENO26_03100</name>
</gene>
<feature type="binding site" evidence="3">
    <location>
        <position position="515"/>
    </location>
    <ligand>
        <name>Ni(2+)</name>
        <dbReference type="ChEBI" id="CHEBI:49786"/>
    </ligand>
</feature>
<sequence>MKDVVKEIEGKVVEFGGVVETITDTAVFVEIPKERVKEFAKWLYNAGAFLKTCAGVDERSINSRFAVYHIFGLDEKGIDVVLRISSLEGEALPSIANEVPAAEWCELEARDMLGLHILGHESKPRLVLPQDWPNAVYPLRKDVPYDYRPPSSVENFGKELPSEVGLPVGPYHPILHEPEYFELYVEGERVVDVFYRGFHVHRGIEKLAESPRFTYKTIPFLAERICGICGFVHSSCYVLTVERAAKIEVPERAQFIRSIVLEIERIHSHLLWLGVAAHILGYDAGFMHIWRIREPIMVLAELLTGSRKTYGINIVGGVRRDIDESKKKKALDVLRNVREEFKRFVEVFTSVPEIMKRATGTGVLPKDDARALSVVGPTARGSGLRRDVRKDYPYFAYRLASFKVPVYSEGDNLARLLVRVDEVFESISIVEQLLDALPRGSIAVESYEIPSFRKAVGAVEAPRGEDVHFIITGHGRPYRWRVRAPTYQNIPALKIMLRNTPLADAFLTIASIDPCFSCTDRAVVIRDVRSGFRRFASLFEGRRYANK</sequence>
<evidence type="ECO:0000313" key="6">
    <source>
        <dbReference type="EMBL" id="HEM66547.1"/>
    </source>
</evidence>
<evidence type="ECO:0000256" key="2">
    <source>
        <dbReference type="ARBA" id="ARBA00023027"/>
    </source>
</evidence>
<protein>
    <submittedName>
        <fullName evidence="6">Hydrogenase large subunit</fullName>
    </submittedName>
</protein>
<comment type="cofactor">
    <cofactor evidence="3">
        <name>Fe cation</name>
        <dbReference type="ChEBI" id="CHEBI:24875"/>
    </cofactor>
</comment>
<dbReference type="GO" id="GO:0048038">
    <property type="term" value="F:quinone binding"/>
    <property type="evidence" value="ECO:0007669"/>
    <property type="project" value="InterPro"/>
</dbReference>
<keyword evidence="3" id="KW-0408">Iron</keyword>
<dbReference type="PANTHER" id="PTHR43485">
    <property type="entry name" value="HYDROGENASE-4 COMPONENT G"/>
    <property type="match status" value="1"/>
</dbReference>
<feature type="domain" description="NADH-quinone oxidoreductase subunit D" evidence="5">
    <location>
        <begin position="281"/>
        <end position="449"/>
    </location>
</feature>
<name>A0A7J2U2L8_9CREN</name>
<feature type="domain" description="NADH-quinone oxidoreductase subunit D" evidence="5">
    <location>
        <begin position="453"/>
        <end position="521"/>
    </location>
</feature>
<dbReference type="SUPFAM" id="SSF143243">
    <property type="entry name" value="Nqo5-like"/>
    <property type="match status" value="1"/>
</dbReference>
<keyword evidence="1" id="KW-0560">Oxidoreductase</keyword>
<dbReference type="InterPro" id="IPR001268">
    <property type="entry name" value="NADH_UbQ_OxRdtase_30kDa_su"/>
</dbReference>
<evidence type="ECO:0000259" key="4">
    <source>
        <dbReference type="Pfam" id="PF00329"/>
    </source>
</evidence>
<feature type="binding site" evidence="3">
    <location>
        <position position="205"/>
    </location>
    <ligand>
        <name>Mg(2+)</name>
        <dbReference type="ChEBI" id="CHEBI:18420"/>
    </ligand>
</feature>
<dbReference type="Pfam" id="PF00346">
    <property type="entry name" value="Complex1_49kDa"/>
    <property type="match status" value="2"/>
</dbReference>
<dbReference type="InterPro" id="IPR001135">
    <property type="entry name" value="NADH_Q_OxRdtase_suD"/>
</dbReference>
<feature type="binding site" evidence="3">
    <location>
        <position position="229"/>
    </location>
    <ligand>
        <name>Ni(2+)</name>
        <dbReference type="ChEBI" id="CHEBI:49786"/>
    </ligand>
</feature>
<evidence type="ECO:0000256" key="3">
    <source>
        <dbReference type="PIRSR" id="PIRSR601501-1"/>
    </source>
</evidence>
<reference evidence="6" key="1">
    <citation type="journal article" date="2020" name="mSystems">
        <title>Genome- and Community-Level Interaction Insights into Carbon Utilization and Element Cycling Functions of Hydrothermarchaeota in Hydrothermal Sediment.</title>
        <authorList>
            <person name="Zhou Z."/>
            <person name="Liu Y."/>
            <person name="Xu W."/>
            <person name="Pan J."/>
            <person name="Luo Z.H."/>
            <person name="Li M."/>
        </authorList>
    </citation>
    <scope>NUCLEOTIDE SEQUENCE [LARGE SCALE GENOMIC DNA]</scope>
    <source>
        <strain evidence="6">SpSt-125</strain>
    </source>
</reference>
<feature type="binding site" evidence="3">
    <location>
        <position position="229"/>
    </location>
    <ligand>
        <name>Fe cation</name>
        <dbReference type="ChEBI" id="CHEBI:24875"/>
    </ligand>
</feature>
<organism evidence="6">
    <name type="scientific">Ignisphaera aggregans</name>
    <dbReference type="NCBI Taxonomy" id="334771"/>
    <lineage>
        <taxon>Archaea</taxon>
        <taxon>Thermoproteota</taxon>
        <taxon>Thermoprotei</taxon>
        <taxon>Desulfurococcales</taxon>
        <taxon>Desulfurococcaceae</taxon>
        <taxon>Ignisphaera</taxon>
    </lineage>
</organism>
<feature type="binding site" evidence="3">
    <location>
        <position position="482"/>
    </location>
    <ligand>
        <name>Mg(2+)</name>
        <dbReference type="ChEBI" id="CHEBI:18420"/>
    </ligand>
</feature>
<dbReference type="AlphaFoldDB" id="A0A7J2U2L8"/>
<dbReference type="GO" id="GO:0016651">
    <property type="term" value="F:oxidoreductase activity, acting on NAD(P)H"/>
    <property type="evidence" value="ECO:0007669"/>
    <property type="project" value="InterPro"/>
</dbReference>
<keyword evidence="3" id="KW-0533">Nickel</keyword>
<dbReference type="InterPro" id="IPR052197">
    <property type="entry name" value="ComplexI_49kDa-like"/>
</dbReference>
<dbReference type="GO" id="GO:0008137">
    <property type="term" value="F:NADH dehydrogenase (ubiquinone) activity"/>
    <property type="evidence" value="ECO:0007669"/>
    <property type="project" value="InterPro"/>
</dbReference>
<dbReference type="GO" id="GO:0051287">
    <property type="term" value="F:NAD binding"/>
    <property type="evidence" value="ECO:0007669"/>
    <property type="project" value="InterPro"/>
</dbReference>
<dbReference type="Pfam" id="PF00374">
    <property type="entry name" value="NiFeSe_Hases"/>
    <property type="match status" value="1"/>
</dbReference>
<keyword evidence="3" id="KW-0479">Metal-binding</keyword>
<dbReference type="Pfam" id="PF00329">
    <property type="entry name" value="Complex1_30kDa"/>
    <property type="match status" value="1"/>
</dbReference>
<feature type="domain" description="NADH:ubiquinone oxidoreductase 30kDa subunit" evidence="4">
    <location>
        <begin position="29"/>
        <end position="147"/>
    </location>
</feature>
<dbReference type="InterPro" id="IPR037232">
    <property type="entry name" value="NADH_quin_OxRdtase_su_C/D-like"/>
</dbReference>
<dbReference type="EMBL" id="DSEU01000017">
    <property type="protein sequence ID" value="HEM66547.1"/>
    <property type="molecule type" value="Genomic_DNA"/>
</dbReference>
<dbReference type="GO" id="GO:0016151">
    <property type="term" value="F:nickel cation binding"/>
    <property type="evidence" value="ECO:0007669"/>
    <property type="project" value="InterPro"/>
</dbReference>
<accession>A0A7J2U2L8</accession>
<comment type="cofactor">
    <cofactor evidence="3">
        <name>Ni(2+)</name>
        <dbReference type="ChEBI" id="CHEBI:49786"/>
    </cofactor>
</comment>
<dbReference type="Gene3D" id="3.30.460.80">
    <property type="entry name" value="NADH:ubiquinone oxidoreductase, 30kDa subunit"/>
    <property type="match status" value="1"/>
</dbReference>
<dbReference type="PANTHER" id="PTHR43485:SF1">
    <property type="entry name" value="FORMATE HYDROGENLYASE SUBUNIT 5-RELATED"/>
    <property type="match status" value="1"/>
</dbReference>
<dbReference type="Gene3D" id="1.10.645.10">
    <property type="entry name" value="Cytochrome-c3 Hydrogenase, chain B"/>
    <property type="match status" value="1"/>
</dbReference>